<dbReference type="AlphaFoldDB" id="A0A2T5IY90"/>
<dbReference type="OrthoDB" id="8893665at2"/>
<evidence type="ECO:0000313" key="2">
    <source>
        <dbReference type="Proteomes" id="UP000244223"/>
    </source>
</evidence>
<dbReference type="Proteomes" id="UP000244223">
    <property type="component" value="Unassembled WGS sequence"/>
</dbReference>
<evidence type="ECO:0008006" key="3">
    <source>
        <dbReference type="Google" id="ProtNLM"/>
    </source>
</evidence>
<keyword evidence="2" id="KW-1185">Reference proteome</keyword>
<sequence>MQYREHIIYTGEKFYVPENIQRIDIDYPKSTHGWQVRYAGKTKFFSDHNSERIGAEQALQQAIVHLTKMIDKYRAPTSLRRQTSPRKKTDLPLGISGPLMRVNKGRNTVEYNYSISIPRFGLKPTTKRVYIGTDKTFSPAKCRAALKRAKEIRKEAEKAYILAATEARRADNELLLEMSHWTEADIASHQSH</sequence>
<gene>
    <name evidence="1" type="ORF">C8N29_11066</name>
</gene>
<name>A0A2T5IY90_9GAMM</name>
<dbReference type="RefSeq" id="WP_107866077.1">
    <property type="nucleotide sequence ID" value="NZ_QAON01000010.1"/>
</dbReference>
<accession>A0A2T5IY90</accession>
<proteinExistence type="predicted"/>
<evidence type="ECO:0000313" key="1">
    <source>
        <dbReference type="EMBL" id="PTQ88917.1"/>
    </source>
</evidence>
<protein>
    <recommendedName>
        <fullName evidence="3">AP2 domain-containing protein</fullName>
    </recommendedName>
</protein>
<reference evidence="1 2" key="1">
    <citation type="submission" date="2018-04" db="EMBL/GenBank/DDBJ databases">
        <title>Genomic Encyclopedia of Archaeal and Bacterial Type Strains, Phase II (KMG-II): from individual species to whole genera.</title>
        <authorList>
            <person name="Goeker M."/>
        </authorList>
    </citation>
    <scope>NUCLEOTIDE SEQUENCE [LARGE SCALE GENOMIC DNA]</scope>
    <source>
        <strain evidence="1 2">DSM 5822</strain>
    </source>
</reference>
<dbReference type="EMBL" id="QAON01000010">
    <property type="protein sequence ID" value="PTQ88917.1"/>
    <property type="molecule type" value="Genomic_DNA"/>
</dbReference>
<comment type="caution">
    <text evidence="1">The sequence shown here is derived from an EMBL/GenBank/DDBJ whole genome shotgun (WGS) entry which is preliminary data.</text>
</comment>
<organism evidence="1 2">
    <name type="scientific">Agitococcus lubricus</name>
    <dbReference type="NCBI Taxonomy" id="1077255"/>
    <lineage>
        <taxon>Bacteria</taxon>
        <taxon>Pseudomonadati</taxon>
        <taxon>Pseudomonadota</taxon>
        <taxon>Gammaproteobacteria</taxon>
        <taxon>Moraxellales</taxon>
        <taxon>Moraxellaceae</taxon>
        <taxon>Agitococcus</taxon>
    </lineage>
</organism>